<gene>
    <name evidence="1" type="ORF">I4F81_000957</name>
</gene>
<evidence type="ECO:0000313" key="2">
    <source>
        <dbReference type="Proteomes" id="UP000798662"/>
    </source>
</evidence>
<sequence length="653" mass="65204">MASVAPPPIDADALRALQAAAAADTSAPPTASAAAAAVAAAAATADANPAAADGAAEGDGDGDRDRGGDGDGDGAPPAATRRWSWWPGRVGAPAEAAAPPPPAAGAQRPYTRIRKPLLGMDVITVDDPAVIRTLLATGTVERVGAPPGGAATAPPDAVDHLPAWLRRYLPLTRAHPPGGWFLALLPTASPDYAGRRAYLEAKFAPTAPGGVVHADVAAAAAALTTSAAAAAGAPAGAAEAAALEAAFVNAIGRRFHAGAPVPATVVAAAAGGAASPTDALKPWVVWRARRAGATVAAYARACVAADADAVAAGVPPSVASDIAHGVLTTPTHDPGVLLLREAYAEAAAGRWGAAARPVGTLFARLAIVPSVPRLVVTGGDLGGLLAPGEPPAVAGTTVVRLGLGAAAAATGSGDWAWAAGGPERQCVARGAIEAFVAAVRDEVGRRLGIPQGAGRGGGGGGGRKRRAAATGRRSGRRLWRRRRRRRPQSPQRCRRPTEGAPARCPGRARRWRGHRLTQPRPRGDRGGGTAWRVLGCERAAGGGGGGGGGEQVPATTMPRRPAVSSGAPWPGRQVGSPPPFLVRVRVDGRAGGPPAEARCCETEGGAGGGWARAAQQQGVWGDGPCRAGGARFIGLGRGRAGEWRGCDCVASEQ</sequence>
<comment type="caution">
    <text evidence="1">The sequence shown here is derived from an EMBL/GenBank/DDBJ whole genome shotgun (WGS) entry which is preliminary data.</text>
</comment>
<keyword evidence="2" id="KW-1185">Reference proteome</keyword>
<name>A0ACC3BK46_PYRYE</name>
<proteinExistence type="predicted"/>
<reference evidence="1" key="1">
    <citation type="submission" date="2019-11" db="EMBL/GenBank/DDBJ databases">
        <title>Nori genome reveals adaptations in red seaweeds to the harsh intertidal environment.</title>
        <authorList>
            <person name="Wang D."/>
            <person name="Mao Y."/>
        </authorList>
    </citation>
    <scope>NUCLEOTIDE SEQUENCE</scope>
    <source>
        <tissue evidence="1">Gametophyte</tissue>
    </source>
</reference>
<protein>
    <submittedName>
        <fullName evidence="1">Uncharacterized protein</fullName>
    </submittedName>
</protein>
<dbReference type="Proteomes" id="UP000798662">
    <property type="component" value="Chromosome 1"/>
</dbReference>
<accession>A0ACC3BK46</accession>
<evidence type="ECO:0000313" key="1">
    <source>
        <dbReference type="EMBL" id="KAK1858349.1"/>
    </source>
</evidence>
<dbReference type="EMBL" id="CM020618">
    <property type="protein sequence ID" value="KAK1858349.1"/>
    <property type="molecule type" value="Genomic_DNA"/>
</dbReference>
<organism evidence="1 2">
    <name type="scientific">Pyropia yezoensis</name>
    <name type="common">Susabi-nori</name>
    <name type="synonym">Porphyra yezoensis</name>
    <dbReference type="NCBI Taxonomy" id="2788"/>
    <lineage>
        <taxon>Eukaryota</taxon>
        <taxon>Rhodophyta</taxon>
        <taxon>Bangiophyceae</taxon>
        <taxon>Bangiales</taxon>
        <taxon>Bangiaceae</taxon>
        <taxon>Pyropia</taxon>
    </lineage>
</organism>